<dbReference type="GO" id="GO:0005249">
    <property type="term" value="F:voltage-gated potassium channel activity"/>
    <property type="evidence" value="ECO:0007669"/>
    <property type="project" value="InterPro"/>
</dbReference>
<evidence type="ECO:0000256" key="4">
    <source>
        <dbReference type="ARBA" id="ARBA00022989"/>
    </source>
</evidence>
<keyword evidence="6 8" id="KW-0472">Membrane</keyword>
<comment type="subcellular location">
    <subcellularLocation>
        <location evidence="1">Membrane</location>
        <topology evidence="1">Multi-pass membrane protein</topology>
    </subcellularLocation>
</comment>
<sequence length="287" mass="33265">MNFYISPRNTGILYLVLIVLFSVIYWCFPKFWIEPLSFIESLYFSIVTITTLGYGDITPKTDMARALTALESLAGIFIIGIFLNSLAHVYAEKQNELLKKQENEQWRPARLLVARNLCRFHQTLFNALRYVVQHDYNVDLNGHGFPKNFSQRQANAWGKSVFIKPLDNDYEELKKLVEYNNVALDSNIQPKVISYIVNAKDIINTCKFVTDAYSDNQNGRWVGSYNYSGTDEMEKIYFEMLEMFPEITQLEKSSVSILSSKELMELVKSSNENSDFLDLRIISNEQF</sequence>
<keyword evidence="4 8" id="KW-1133">Transmembrane helix</keyword>
<feature type="transmembrane region" description="Helical" evidence="8">
    <location>
        <begin position="69"/>
        <end position="91"/>
    </location>
</feature>
<dbReference type="RefSeq" id="WP_193113363.1">
    <property type="nucleotide sequence ID" value="NZ_CP041165.1"/>
</dbReference>
<evidence type="ECO:0000313" key="11">
    <source>
        <dbReference type="Proteomes" id="UP000593910"/>
    </source>
</evidence>
<dbReference type="GO" id="GO:0008076">
    <property type="term" value="C:voltage-gated potassium channel complex"/>
    <property type="evidence" value="ECO:0007669"/>
    <property type="project" value="InterPro"/>
</dbReference>
<keyword evidence="2" id="KW-0813">Transport</keyword>
<dbReference type="PANTHER" id="PTHR11537:SF254">
    <property type="entry name" value="POTASSIUM VOLTAGE-GATED CHANNEL PROTEIN SHAB"/>
    <property type="match status" value="1"/>
</dbReference>
<gene>
    <name evidence="10" type="ORF">FJR03_09970</name>
</gene>
<evidence type="ECO:0000259" key="9">
    <source>
        <dbReference type="Pfam" id="PF07885"/>
    </source>
</evidence>
<dbReference type="InterPro" id="IPR028325">
    <property type="entry name" value="VG_K_chnl"/>
</dbReference>
<dbReference type="AlphaFoldDB" id="A0A7M1B079"/>
<evidence type="ECO:0000256" key="6">
    <source>
        <dbReference type="ARBA" id="ARBA00023136"/>
    </source>
</evidence>
<dbReference type="Gene3D" id="1.10.287.70">
    <property type="match status" value="1"/>
</dbReference>
<dbReference type="Proteomes" id="UP000593910">
    <property type="component" value="Chromosome"/>
</dbReference>
<dbReference type="KEGG" id="smax:FJR03_09970"/>
<keyword evidence="5" id="KW-0406">Ion transport</keyword>
<dbReference type="EMBL" id="CP041165">
    <property type="protein sequence ID" value="QOP42042.1"/>
    <property type="molecule type" value="Genomic_DNA"/>
</dbReference>
<dbReference type="SUPFAM" id="SSF81324">
    <property type="entry name" value="Voltage-gated potassium channels"/>
    <property type="match status" value="1"/>
</dbReference>
<evidence type="ECO:0000256" key="8">
    <source>
        <dbReference type="SAM" id="Phobius"/>
    </source>
</evidence>
<evidence type="ECO:0000256" key="1">
    <source>
        <dbReference type="ARBA" id="ARBA00004141"/>
    </source>
</evidence>
<evidence type="ECO:0000256" key="3">
    <source>
        <dbReference type="ARBA" id="ARBA00022692"/>
    </source>
</evidence>
<keyword evidence="11" id="KW-1185">Reference proteome</keyword>
<dbReference type="Pfam" id="PF07885">
    <property type="entry name" value="Ion_trans_2"/>
    <property type="match status" value="1"/>
</dbReference>
<proteinExistence type="predicted"/>
<name>A0A7M1B079_9BACT</name>
<keyword evidence="7 10" id="KW-0407">Ion channel</keyword>
<evidence type="ECO:0000256" key="7">
    <source>
        <dbReference type="ARBA" id="ARBA00023303"/>
    </source>
</evidence>
<feature type="transmembrane region" description="Helical" evidence="8">
    <location>
        <begin position="38"/>
        <end position="57"/>
    </location>
</feature>
<protein>
    <submittedName>
        <fullName evidence="10">Two pore domain potassium channel family protein</fullName>
    </submittedName>
</protein>
<accession>A0A7M1B079</accession>
<dbReference type="GO" id="GO:0001508">
    <property type="term" value="P:action potential"/>
    <property type="evidence" value="ECO:0007669"/>
    <property type="project" value="TreeGrafter"/>
</dbReference>
<organism evidence="10 11">
    <name type="scientific">Sulfurimonas marina</name>
    <dbReference type="NCBI Taxonomy" id="2590551"/>
    <lineage>
        <taxon>Bacteria</taxon>
        <taxon>Pseudomonadati</taxon>
        <taxon>Campylobacterota</taxon>
        <taxon>Epsilonproteobacteria</taxon>
        <taxon>Campylobacterales</taxon>
        <taxon>Sulfurimonadaceae</taxon>
        <taxon>Sulfurimonas</taxon>
    </lineage>
</organism>
<evidence type="ECO:0000256" key="5">
    <source>
        <dbReference type="ARBA" id="ARBA00023065"/>
    </source>
</evidence>
<keyword evidence="3 8" id="KW-0812">Transmembrane</keyword>
<dbReference type="PANTHER" id="PTHR11537">
    <property type="entry name" value="VOLTAGE-GATED POTASSIUM CHANNEL"/>
    <property type="match status" value="1"/>
</dbReference>
<reference evidence="10 11" key="1">
    <citation type="submission" date="2019-06" db="EMBL/GenBank/DDBJ databases">
        <title>Sulfurimonas gotlandica sp. nov., a chemoautotrophic and psychrotolerant epsilonproteobacterium isolated from a pelagic redoxcline, and an emended description of the genus Sulfurimonas.</title>
        <authorList>
            <person name="Wang S."/>
            <person name="Jiang L."/>
            <person name="Shao Z."/>
        </authorList>
    </citation>
    <scope>NUCLEOTIDE SEQUENCE [LARGE SCALE GENOMIC DNA]</scope>
    <source>
        <strain evidence="10 11">B2</strain>
    </source>
</reference>
<feature type="transmembrane region" description="Helical" evidence="8">
    <location>
        <begin position="12"/>
        <end position="32"/>
    </location>
</feature>
<dbReference type="InterPro" id="IPR013099">
    <property type="entry name" value="K_chnl_dom"/>
</dbReference>
<evidence type="ECO:0000256" key="2">
    <source>
        <dbReference type="ARBA" id="ARBA00022448"/>
    </source>
</evidence>
<evidence type="ECO:0000313" key="10">
    <source>
        <dbReference type="EMBL" id="QOP42042.1"/>
    </source>
</evidence>
<feature type="domain" description="Potassium channel" evidence="9">
    <location>
        <begin position="14"/>
        <end position="90"/>
    </location>
</feature>